<keyword evidence="11" id="KW-1185">Reference proteome</keyword>
<dbReference type="Pfam" id="PF02687">
    <property type="entry name" value="FtsX"/>
    <property type="match status" value="1"/>
</dbReference>
<keyword evidence="5 7" id="KW-1133">Transmembrane helix</keyword>
<evidence type="ECO:0000256" key="5">
    <source>
        <dbReference type="ARBA" id="ARBA00022989"/>
    </source>
</evidence>
<dbReference type="PANTHER" id="PTHR30489">
    <property type="entry name" value="LIPOPROTEIN-RELEASING SYSTEM TRANSMEMBRANE PROTEIN LOLE"/>
    <property type="match status" value="1"/>
</dbReference>
<dbReference type="PANTHER" id="PTHR30489:SF0">
    <property type="entry name" value="LIPOPROTEIN-RELEASING SYSTEM TRANSMEMBRANE PROTEIN LOLE"/>
    <property type="match status" value="1"/>
</dbReference>
<dbReference type="InterPro" id="IPR003838">
    <property type="entry name" value="ABC3_permease_C"/>
</dbReference>
<comment type="caution">
    <text evidence="10">The sequence shown here is derived from an EMBL/GenBank/DDBJ whole genome shotgun (WGS) entry which is preliminary data.</text>
</comment>
<name>A0ABT5S3W6_9BURK</name>
<evidence type="ECO:0000259" key="8">
    <source>
        <dbReference type="Pfam" id="PF02687"/>
    </source>
</evidence>
<evidence type="ECO:0000256" key="7">
    <source>
        <dbReference type="SAM" id="Phobius"/>
    </source>
</evidence>
<feature type="transmembrane region" description="Helical" evidence="7">
    <location>
        <begin position="318"/>
        <end position="345"/>
    </location>
</feature>
<proteinExistence type="inferred from homology"/>
<feature type="transmembrane region" description="Helical" evidence="7">
    <location>
        <begin position="20"/>
        <end position="40"/>
    </location>
</feature>
<comment type="subcellular location">
    <subcellularLocation>
        <location evidence="1">Cell membrane</location>
        <topology evidence="1">Multi-pass membrane protein</topology>
    </subcellularLocation>
</comment>
<keyword evidence="4 7" id="KW-0812">Transmembrane</keyword>
<evidence type="ECO:0000256" key="4">
    <source>
        <dbReference type="ARBA" id="ARBA00022692"/>
    </source>
</evidence>
<reference evidence="10" key="1">
    <citation type="submission" date="2022-10" db="EMBL/GenBank/DDBJ databases">
        <title>Description of microaerobic benzene degrading bacteria.</title>
        <authorList>
            <person name="Bedics A."/>
            <person name="Tancsics A."/>
            <person name="Banerjee S."/>
        </authorList>
    </citation>
    <scope>NUCLEOTIDE SEQUENCE</scope>
    <source>
        <strain evidence="10">D2M1</strain>
    </source>
</reference>
<feature type="transmembrane region" description="Helical" evidence="7">
    <location>
        <begin position="365"/>
        <end position="391"/>
    </location>
</feature>
<dbReference type="InterPro" id="IPR025857">
    <property type="entry name" value="MacB_PCD"/>
</dbReference>
<gene>
    <name evidence="10" type="ORF">OIN59_24600</name>
</gene>
<evidence type="ECO:0000256" key="6">
    <source>
        <dbReference type="ARBA" id="ARBA00023136"/>
    </source>
</evidence>
<protein>
    <submittedName>
        <fullName evidence="10">FtsX-like permease family protein</fullName>
    </submittedName>
</protein>
<keyword evidence="3" id="KW-1003">Cell membrane</keyword>
<comment type="similarity">
    <text evidence="2">Belongs to the ABC-4 integral membrane protein family. LolC/E subfamily.</text>
</comment>
<dbReference type="EMBL" id="JAPCKI010000027">
    <property type="protein sequence ID" value="MDD2180627.1"/>
    <property type="molecule type" value="Genomic_DNA"/>
</dbReference>
<feature type="domain" description="ABC3 transporter permease C-terminal" evidence="8">
    <location>
        <begin position="276"/>
        <end position="400"/>
    </location>
</feature>
<accession>A0ABT5S3W6</accession>
<dbReference type="Pfam" id="PF12704">
    <property type="entry name" value="MacB_PCD"/>
    <property type="match status" value="1"/>
</dbReference>
<evidence type="ECO:0000256" key="2">
    <source>
        <dbReference type="ARBA" id="ARBA00005236"/>
    </source>
</evidence>
<feature type="transmembrane region" description="Helical" evidence="7">
    <location>
        <begin position="273"/>
        <end position="298"/>
    </location>
</feature>
<evidence type="ECO:0000256" key="1">
    <source>
        <dbReference type="ARBA" id="ARBA00004651"/>
    </source>
</evidence>
<evidence type="ECO:0000313" key="11">
    <source>
        <dbReference type="Proteomes" id="UP001148932"/>
    </source>
</evidence>
<feature type="domain" description="MacB-like periplasmic core" evidence="9">
    <location>
        <begin position="18"/>
        <end position="241"/>
    </location>
</feature>
<evidence type="ECO:0000259" key="9">
    <source>
        <dbReference type="Pfam" id="PF12704"/>
    </source>
</evidence>
<dbReference type="InterPro" id="IPR051447">
    <property type="entry name" value="Lipoprotein-release_system"/>
</dbReference>
<keyword evidence="6 7" id="KW-0472">Membrane</keyword>
<evidence type="ECO:0000256" key="3">
    <source>
        <dbReference type="ARBA" id="ARBA00022475"/>
    </source>
</evidence>
<organism evidence="10 11">
    <name type="scientific">Acidovorax benzenivorans</name>
    <dbReference type="NCBI Taxonomy" id="2987520"/>
    <lineage>
        <taxon>Bacteria</taxon>
        <taxon>Pseudomonadati</taxon>
        <taxon>Pseudomonadota</taxon>
        <taxon>Betaproteobacteria</taxon>
        <taxon>Burkholderiales</taxon>
        <taxon>Comamonadaceae</taxon>
        <taxon>Acidovorax</taxon>
    </lineage>
</organism>
<evidence type="ECO:0000313" key="10">
    <source>
        <dbReference type="EMBL" id="MDD2180627.1"/>
    </source>
</evidence>
<sequence length="408" mass="43328">MNVLELSVRNLLRNPRRTAVTALSLAVGFAAIALFAGYTATVYESLKSQAIYGELLGHLTIARPAYFEASRQEPTRFLLGKEQVGSISSIVKSEFPGSTVAVRLGFSGLLSNGRASSIFVAESLDPEAMRALRGPRARASGGLDEKSPQGVTLSRGLAQILNLRDGSDGAVLVSTVTGQANASDVQIVDTFSTGNVATNDKFMFAPLSLAQSLMDVQGQADRVTVLLPEGTDVNTARHQLADRLATKEDGLTVEVWQDLSIFYAQVKALFDRVFAFVLAIVLVIVAMSVANAMGMSVIERTREIGTLRAMGLRRSGVIRIFIAEALVLVSVGCLLGAVLTVGITYGVNQLDISYRPPNATEEVPFVIGFDLIKAGFGALALTCIGALASLFPARRAAAQPIVISLTHV</sequence>
<dbReference type="Proteomes" id="UP001148932">
    <property type="component" value="Unassembled WGS sequence"/>
</dbReference>